<dbReference type="SUPFAM" id="SSF51735">
    <property type="entry name" value="NAD(P)-binding Rossmann-fold domains"/>
    <property type="match status" value="1"/>
</dbReference>
<gene>
    <name evidence="2" type="ORF">AVDCRST_MAG73-2679</name>
</gene>
<dbReference type="AlphaFoldDB" id="A0A6J4UK24"/>
<sequence>MRILVTGGAGFIGSTYVRQVLARHPADDIVTLDVLTYAGNTANLAGVLDDPRHRFVRGDIADAALVDELVGECDAVVNFAAETHVDRSLLDPEAFARANVVGVMTLLQAARQH</sequence>
<feature type="non-terminal residue" evidence="2">
    <location>
        <position position="113"/>
    </location>
</feature>
<evidence type="ECO:0000313" key="2">
    <source>
        <dbReference type="EMBL" id="CAA9549569.1"/>
    </source>
</evidence>
<dbReference type="GO" id="GO:0008460">
    <property type="term" value="F:dTDP-glucose 4,6-dehydratase activity"/>
    <property type="evidence" value="ECO:0007669"/>
    <property type="project" value="UniProtKB-EC"/>
</dbReference>
<reference evidence="2" key="1">
    <citation type="submission" date="2020-02" db="EMBL/GenBank/DDBJ databases">
        <authorList>
            <person name="Meier V. D."/>
        </authorList>
    </citation>
    <scope>NUCLEOTIDE SEQUENCE</scope>
    <source>
        <strain evidence="2">AVDCRST_MAG73</strain>
    </source>
</reference>
<evidence type="ECO:0000259" key="1">
    <source>
        <dbReference type="Pfam" id="PF16363"/>
    </source>
</evidence>
<feature type="domain" description="NAD(P)-binding" evidence="1">
    <location>
        <begin position="4"/>
        <end position="112"/>
    </location>
</feature>
<dbReference type="EMBL" id="CADCWE010000181">
    <property type="protein sequence ID" value="CAA9549569.1"/>
    <property type="molecule type" value="Genomic_DNA"/>
</dbReference>
<dbReference type="Gene3D" id="3.40.50.720">
    <property type="entry name" value="NAD(P)-binding Rossmann-like Domain"/>
    <property type="match status" value="1"/>
</dbReference>
<organism evidence="2">
    <name type="scientific">uncultured Thermomicrobiales bacterium</name>
    <dbReference type="NCBI Taxonomy" id="1645740"/>
    <lineage>
        <taxon>Bacteria</taxon>
        <taxon>Pseudomonadati</taxon>
        <taxon>Thermomicrobiota</taxon>
        <taxon>Thermomicrobia</taxon>
        <taxon>Thermomicrobiales</taxon>
        <taxon>environmental samples</taxon>
    </lineage>
</organism>
<keyword evidence="2" id="KW-0456">Lyase</keyword>
<proteinExistence type="predicted"/>
<name>A0A6J4UK24_9BACT</name>
<dbReference type="EC" id="4.2.1.46" evidence="2"/>
<dbReference type="InterPro" id="IPR016040">
    <property type="entry name" value="NAD(P)-bd_dom"/>
</dbReference>
<dbReference type="Pfam" id="PF16363">
    <property type="entry name" value="GDP_Man_Dehyd"/>
    <property type="match status" value="1"/>
</dbReference>
<dbReference type="InterPro" id="IPR036291">
    <property type="entry name" value="NAD(P)-bd_dom_sf"/>
</dbReference>
<protein>
    <submittedName>
        <fullName evidence="2">dTDP-glucose 4,6-dehydratase</fullName>
        <ecNumber evidence="2">4.2.1.46</ecNumber>
    </submittedName>
</protein>
<accession>A0A6J4UK24</accession>
<dbReference type="PANTHER" id="PTHR43000">
    <property type="entry name" value="DTDP-D-GLUCOSE 4,6-DEHYDRATASE-RELATED"/>
    <property type="match status" value="1"/>
</dbReference>